<reference evidence="2" key="2">
    <citation type="submission" date="2015-01" db="EMBL/GenBank/DDBJ databases">
        <title>Evolutionary Origins and Diversification of the Mycorrhizal Mutualists.</title>
        <authorList>
            <consortium name="DOE Joint Genome Institute"/>
            <consortium name="Mycorrhizal Genomics Consortium"/>
            <person name="Kohler A."/>
            <person name="Kuo A."/>
            <person name="Nagy L.G."/>
            <person name="Floudas D."/>
            <person name="Copeland A."/>
            <person name="Barry K.W."/>
            <person name="Cichocki N."/>
            <person name="Veneault-Fourrey C."/>
            <person name="LaButti K."/>
            <person name="Lindquist E.A."/>
            <person name="Lipzen A."/>
            <person name="Lundell T."/>
            <person name="Morin E."/>
            <person name="Murat C."/>
            <person name="Riley R."/>
            <person name="Ohm R."/>
            <person name="Sun H."/>
            <person name="Tunlid A."/>
            <person name="Henrissat B."/>
            <person name="Grigoriev I.V."/>
            <person name="Hibbett D.S."/>
            <person name="Martin F."/>
        </authorList>
    </citation>
    <scope>NUCLEOTIDE SEQUENCE [LARGE SCALE GENOMIC DNA]</scope>
    <source>
        <strain evidence="2">441</strain>
    </source>
</reference>
<dbReference type="AlphaFoldDB" id="A0A0C9ZVC3"/>
<gene>
    <name evidence="1" type="ORF">PISMIDRAFT_6658</name>
</gene>
<protein>
    <submittedName>
        <fullName evidence="1">Unplaced genomic scaffold scaffold_4, whole genome shotgun sequence</fullName>
    </submittedName>
</protein>
<name>A0A0C9ZVC3_9AGAM</name>
<sequence length="291" mass="32234">MGSTKCGKREGVRHTQLVSVWLLSVYSLQSQRKPLVKTNFFPNFETFLSTQGSPAPFNQTMDARYPAPWAGTGAWAYKLHPTLNRFNMGSLETFTFIEDDMGVPGLSGESLRLFVMETTSLHPDLFDLHTLMCTEHACQCKSPILPTSPMLSDISQCSALPPSAYAVSDFERTSYYNGITAEGEHPELLYRTGSAKYPWIEPSSEHVYLPTKSLLGVHCTPFNDVWSTVGPQVSQLVRDRTNHYSIDPVHFVTHGEDGEETLGPVVIWVGVYPSSTSADTAHEASQNILPA</sequence>
<keyword evidence="2" id="KW-1185">Reference proteome</keyword>
<dbReference type="OrthoDB" id="3364808at2759"/>
<reference evidence="1 2" key="1">
    <citation type="submission" date="2014-04" db="EMBL/GenBank/DDBJ databases">
        <authorList>
            <consortium name="DOE Joint Genome Institute"/>
            <person name="Kuo A."/>
            <person name="Kohler A."/>
            <person name="Costa M.D."/>
            <person name="Nagy L.G."/>
            <person name="Floudas D."/>
            <person name="Copeland A."/>
            <person name="Barry K.W."/>
            <person name="Cichocki N."/>
            <person name="Veneault-Fourrey C."/>
            <person name="LaButti K."/>
            <person name="Lindquist E.A."/>
            <person name="Lipzen A."/>
            <person name="Lundell T."/>
            <person name="Morin E."/>
            <person name="Murat C."/>
            <person name="Sun H."/>
            <person name="Tunlid A."/>
            <person name="Henrissat B."/>
            <person name="Grigoriev I.V."/>
            <person name="Hibbett D.S."/>
            <person name="Martin F."/>
            <person name="Nordberg H.P."/>
            <person name="Cantor M.N."/>
            <person name="Hua S.X."/>
        </authorList>
    </citation>
    <scope>NUCLEOTIDE SEQUENCE [LARGE SCALE GENOMIC DNA]</scope>
    <source>
        <strain evidence="1 2">441</strain>
    </source>
</reference>
<dbReference type="HOGENOM" id="CLU_956816_0_0_1"/>
<proteinExistence type="predicted"/>
<dbReference type="EMBL" id="KN833688">
    <property type="protein sequence ID" value="KIK29954.1"/>
    <property type="molecule type" value="Genomic_DNA"/>
</dbReference>
<dbReference type="Proteomes" id="UP000054018">
    <property type="component" value="Unassembled WGS sequence"/>
</dbReference>
<evidence type="ECO:0000313" key="2">
    <source>
        <dbReference type="Proteomes" id="UP000054018"/>
    </source>
</evidence>
<accession>A0A0C9ZVC3</accession>
<organism evidence="1 2">
    <name type="scientific">Pisolithus microcarpus 441</name>
    <dbReference type="NCBI Taxonomy" id="765257"/>
    <lineage>
        <taxon>Eukaryota</taxon>
        <taxon>Fungi</taxon>
        <taxon>Dikarya</taxon>
        <taxon>Basidiomycota</taxon>
        <taxon>Agaricomycotina</taxon>
        <taxon>Agaricomycetes</taxon>
        <taxon>Agaricomycetidae</taxon>
        <taxon>Boletales</taxon>
        <taxon>Sclerodermatineae</taxon>
        <taxon>Pisolithaceae</taxon>
        <taxon>Pisolithus</taxon>
    </lineage>
</organism>
<evidence type="ECO:0000313" key="1">
    <source>
        <dbReference type="EMBL" id="KIK29954.1"/>
    </source>
</evidence>